<sequence>MKTIGMGLLLGLAMLLTLASLPMAARAQGATTLHVWYASDDAVEQGWFRELVGRYMEAHPGVRIEVLFQGNRELSRNMILALSAGALPDMAYMYRRLTGFPALQEPGGLLDLTAAARERAWDQRLRPGVLEDFNRTYGDRVVAVPYALNHVAVLYNRKLWDERGLQVPRTLDAFEAILERAQAAGLTPLEFGNADFWPADTWYLTLVSALAPVEELEPAMDGAPGFSYERPEMVRAAALLQRWAQSGSFTRGYDALEPEEAVDLFFRGRTLMTLAPSMLSSLILENQLATGIEVGVFAFPRAEDGEVPVALDGGHHGWVIPASSRNQDAAIDFLDYLLSPEAGSLMLSRGALPAHRLEEPEPVAAFQAEWLHLLEETERGLRLDYAPVRGFNEVMEGQLQVLMAGMIPPEELARRLQTAYDAAERVR</sequence>
<dbReference type="InterPro" id="IPR006059">
    <property type="entry name" value="SBP"/>
</dbReference>
<proteinExistence type="predicted"/>
<organism evidence="2 3">
    <name type="scientific">Limnochorda pilosa</name>
    <dbReference type="NCBI Taxonomy" id="1555112"/>
    <lineage>
        <taxon>Bacteria</taxon>
        <taxon>Bacillati</taxon>
        <taxon>Bacillota</taxon>
        <taxon>Limnochordia</taxon>
        <taxon>Limnochordales</taxon>
        <taxon>Limnochordaceae</taxon>
        <taxon>Limnochorda</taxon>
    </lineage>
</organism>
<accession>A0A0K2SHW4</accession>
<dbReference type="AlphaFoldDB" id="A0A0K2SHW4"/>
<dbReference type="Proteomes" id="UP000065807">
    <property type="component" value="Chromosome"/>
</dbReference>
<dbReference type="Pfam" id="PF01547">
    <property type="entry name" value="SBP_bac_1"/>
    <property type="match status" value="1"/>
</dbReference>
<dbReference type="EMBL" id="AP014924">
    <property type="protein sequence ID" value="BAS26706.1"/>
    <property type="molecule type" value="Genomic_DNA"/>
</dbReference>
<evidence type="ECO:0000256" key="1">
    <source>
        <dbReference type="SAM" id="SignalP"/>
    </source>
</evidence>
<dbReference type="PANTHER" id="PTHR43649:SF14">
    <property type="entry name" value="BLR3389 PROTEIN"/>
    <property type="match status" value="1"/>
</dbReference>
<reference evidence="3" key="1">
    <citation type="submission" date="2015-07" db="EMBL/GenBank/DDBJ databases">
        <title>Complete genome sequence and phylogenetic analysis of Limnochorda pilosa.</title>
        <authorList>
            <person name="Watanabe M."/>
            <person name="Kojima H."/>
            <person name="Fukui M."/>
        </authorList>
    </citation>
    <scope>NUCLEOTIDE SEQUENCE [LARGE SCALE GENOMIC DNA]</scope>
    <source>
        <strain evidence="3">HC45</strain>
    </source>
</reference>
<name>A0A0K2SHW4_LIMPI</name>
<feature type="chain" id="PRO_5005486986" description="ABC transporter substrate-binding protein" evidence="1">
    <location>
        <begin position="28"/>
        <end position="427"/>
    </location>
</feature>
<dbReference type="STRING" id="1555112.LIP_0849"/>
<protein>
    <recommendedName>
        <fullName evidence="4">ABC transporter substrate-binding protein</fullName>
    </recommendedName>
</protein>
<dbReference type="SUPFAM" id="SSF53850">
    <property type="entry name" value="Periplasmic binding protein-like II"/>
    <property type="match status" value="1"/>
</dbReference>
<dbReference type="InterPro" id="IPR050490">
    <property type="entry name" value="Bact_solute-bd_prot1"/>
</dbReference>
<dbReference type="OrthoDB" id="9798191at2"/>
<gene>
    <name evidence="2" type="ORF">LIP_0849</name>
</gene>
<reference evidence="3" key="2">
    <citation type="journal article" date="2016" name="Int. J. Syst. Evol. Microbiol.">
        <title>Complete genome sequence and cell structure of Limnochorda pilosa, a Gram-negative spore-former within the phylum Firmicutes.</title>
        <authorList>
            <person name="Watanabe M."/>
            <person name="Kojima H."/>
            <person name="Fukui M."/>
        </authorList>
    </citation>
    <scope>NUCLEOTIDE SEQUENCE [LARGE SCALE GENOMIC DNA]</scope>
    <source>
        <strain evidence="3">HC45</strain>
    </source>
</reference>
<keyword evidence="1" id="KW-0732">Signal</keyword>
<evidence type="ECO:0000313" key="2">
    <source>
        <dbReference type="EMBL" id="BAS26706.1"/>
    </source>
</evidence>
<dbReference type="Gene3D" id="3.40.190.10">
    <property type="entry name" value="Periplasmic binding protein-like II"/>
    <property type="match status" value="2"/>
</dbReference>
<dbReference type="KEGG" id="lpil:LIP_0849"/>
<dbReference type="PANTHER" id="PTHR43649">
    <property type="entry name" value="ARABINOSE-BINDING PROTEIN-RELATED"/>
    <property type="match status" value="1"/>
</dbReference>
<evidence type="ECO:0008006" key="4">
    <source>
        <dbReference type="Google" id="ProtNLM"/>
    </source>
</evidence>
<keyword evidence="3" id="KW-1185">Reference proteome</keyword>
<dbReference type="RefSeq" id="WP_068134672.1">
    <property type="nucleotide sequence ID" value="NZ_AP014924.1"/>
</dbReference>
<feature type="signal peptide" evidence="1">
    <location>
        <begin position="1"/>
        <end position="27"/>
    </location>
</feature>
<evidence type="ECO:0000313" key="3">
    <source>
        <dbReference type="Proteomes" id="UP000065807"/>
    </source>
</evidence>